<dbReference type="PRINTS" id="PR00727">
    <property type="entry name" value="LEADERPTASE"/>
</dbReference>
<keyword evidence="5 9" id="KW-0496">Mitochondrion</keyword>
<evidence type="ECO:0000256" key="7">
    <source>
        <dbReference type="ARBA" id="ARBA00038445"/>
    </source>
</evidence>
<organism evidence="11">
    <name type="scientific">Octopus bimaculoides</name>
    <name type="common">California two-spotted octopus</name>
    <dbReference type="NCBI Taxonomy" id="37653"/>
    <lineage>
        <taxon>Eukaryota</taxon>
        <taxon>Metazoa</taxon>
        <taxon>Spiralia</taxon>
        <taxon>Lophotrochozoa</taxon>
        <taxon>Mollusca</taxon>
        <taxon>Cephalopoda</taxon>
        <taxon>Coleoidea</taxon>
        <taxon>Octopodiformes</taxon>
        <taxon>Octopoda</taxon>
        <taxon>Incirrata</taxon>
        <taxon>Octopodidae</taxon>
        <taxon>Octopus</taxon>
    </lineage>
</organism>
<dbReference type="CDD" id="cd06530">
    <property type="entry name" value="S26_SPase_I"/>
    <property type="match status" value="1"/>
</dbReference>
<gene>
    <name evidence="11" type="ORF">OCBIM_22006120mg</name>
</gene>
<dbReference type="InterPro" id="IPR000223">
    <property type="entry name" value="Pept_S26A_signal_pept_1"/>
</dbReference>
<keyword evidence="9" id="KW-0645">Protease</keyword>
<name>A0A0L8HTS8_OCTBM</name>
<evidence type="ECO:0000256" key="8">
    <source>
        <dbReference type="PIRSR" id="PIRSR600223-1"/>
    </source>
</evidence>
<evidence type="ECO:0000256" key="3">
    <source>
        <dbReference type="ARBA" id="ARBA00022792"/>
    </source>
</evidence>
<dbReference type="NCBIfam" id="TIGR02227">
    <property type="entry name" value="sigpep_I_bact"/>
    <property type="match status" value="1"/>
</dbReference>
<feature type="active site" evidence="8">
    <location>
        <position position="86"/>
    </location>
</feature>
<dbReference type="OrthoDB" id="9996127at2759"/>
<comment type="similarity">
    <text evidence="7">Belongs to the peptidase S26 family. IMP1 subfamily.</text>
</comment>
<evidence type="ECO:0000259" key="10">
    <source>
        <dbReference type="Pfam" id="PF10502"/>
    </source>
</evidence>
<dbReference type="STRING" id="37653.A0A0L8HTS8"/>
<protein>
    <recommendedName>
        <fullName evidence="9">Mitochondrial inner membrane protease subunit</fullName>
        <ecNumber evidence="9">3.4.21.-</ecNumber>
    </recommendedName>
</protein>
<feature type="active site" evidence="8">
    <location>
        <position position="43"/>
    </location>
</feature>
<evidence type="ECO:0000256" key="1">
    <source>
        <dbReference type="ARBA" id="ARBA00004273"/>
    </source>
</evidence>
<dbReference type="Gene3D" id="2.10.109.10">
    <property type="entry name" value="Umud Fragment, subunit A"/>
    <property type="match status" value="1"/>
</dbReference>
<accession>A0A0L8HTS8</accession>
<sequence length="161" mass="18294">MKWRPVSLLTKFGRISFTLVQVGCMAYCVNSYIGSVVYCSGPSMEPTILNRDIVLTEQISVRRNRLQKGDVVVSISPENPKSFICKRLVAFEGDCIYNDIENCFQYVSRGHVWLEGDNKSNSSDSRFYGPVPYGLLKGRVCLKIWPLFKFGKLPYCSDNID</sequence>
<dbReference type="SUPFAM" id="SSF51306">
    <property type="entry name" value="LexA/Signal peptidase"/>
    <property type="match status" value="1"/>
</dbReference>
<evidence type="ECO:0000256" key="4">
    <source>
        <dbReference type="ARBA" id="ARBA00022801"/>
    </source>
</evidence>
<proteinExistence type="inferred from homology"/>
<dbReference type="AlphaFoldDB" id="A0A0L8HTS8"/>
<dbReference type="PANTHER" id="PTHR12383:SF16">
    <property type="entry name" value="MITOCHONDRIAL INNER MEMBRANE PROTEASE SUBUNIT 1"/>
    <property type="match status" value="1"/>
</dbReference>
<dbReference type="EMBL" id="KQ417300">
    <property type="protein sequence ID" value="KOF92609.1"/>
    <property type="molecule type" value="Genomic_DNA"/>
</dbReference>
<feature type="domain" description="Peptidase S26" evidence="10">
    <location>
        <begin position="18"/>
        <end position="96"/>
    </location>
</feature>
<keyword evidence="3 9" id="KW-0999">Mitochondrion inner membrane</keyword>
<evidence type="ECO:0000256" key="2">
    <source>
        <dbReference type="ARBA" id="ARBA00011805"/>
    </source>
</evidence>
<dbReference type="GO" id="GO:0042720">
    <property type="term" value="C:mitochondrial inner membrane peptidase complex"/>
    <property type="evidence" value="ECO:0007669"/>
    <property type="project" value="TreeGrafter"/>
</dbReference>
<dbReference type="Pfam" id="PF10502">
    <property type="entry name" value="Peptidase_S26"/>
    <property type="match status" value="2"/>
</dbReference>
<dbReference type="GO" id="GO:0006465">
    <property type="term" value="P:signal peptide processing"/>
    <property type="evidence" value="ECO:0007669"/>
    <property type="project" value="InterPro"/>
</dbReference>
<dbReference type="InterPro" id="IPR036286">
    <property type="entry name" value="LexA/Signal_pep-like_sf"/>
</dbReference>
<comment type="subunit">
    <text evidence="2">Heterodimer of 2 subunits, IMMPL1 and IMMPL2.</text>
</comment>
<dbReference type="EC" id="3.4.21.-" evidence="9"/>
<comment type="subcellular location">
    <subcellularLocation>
        <location evidence="1 9">Mitochondrion inner membrane</location>
    </subcellularLocation>
</comment>
<dbReference type="GO" id="GO:0006627">
    <property type="term" value="P:protein processing involved in protein targeting to mitochondrion"/>
    <property type="evidence" value="ECO:0007669"/>
    <property type="project" value="TreeGrafter"/>
</dbReference>
<evidence type="ECO:0000256" key="9">
    <source>
        <dbReference type="RuleBase" id="RU362041"/>
    </source>
</evidence>
<evidence type="ECO:0000256" key="6">
    <source>
        <dbReference type="ARBA" id="ARBA00023136"/>
    </source>
</evidence>
<dbReference type="PANTHER" id="PTHR12383">
    <property type="entry name" value="PROTEASE FAMILY S26 MITOCHONDRIAL INNER MEMBRANE PROTEASE-RELATED"/>
    <property type="match status" value="1"/>
</dbReference>
<dbReference type="InterPro" id="IPR052064">
    <property type="entry name" value="Mito_IMP1_subunit"/>
</dbReference>
<evidence type="ECO:0000256" key="5">
    <source>
        <dbReference type="ARBA" id="ARBA00023128"/>
    </source>
</evidence>
<feature type="domain" description="Peptidase S26" evidence="10">
    <location>
        <begin position="101"/>
        <end position="145"/>
    </location>
</feature>
<keyword evidence="4 9" id="KW-0378">Hydrolase</keyword>
<reference evidence="11" key="1">
    <citation type="submission" date="2015-07" db="EMBL/GenBank/DDBJ databases">
        <title>MeaNS - Measles Nucleotide Surveillance Program.</title>
        <authorList>
            <person name="Tran T."/>
            <person name="Druce J."/>
        </authorList>
    </citation>
    <scope>NUCLEOTIDE SEQUENCE</scope>
    <source>
        <strain evidence="11">UCB-OBI-ISO-001</strain>
        <tissue evidence="11">Gonad</tissue>
    </source>
</reference>
<keyword evidence="6" id="KW-0472">Membrane</keyword>
<evidence type="ECO:0000313" key="11">
    <source>
        <dbReference type="EMBL" id="KOF92609.1"/>
    </source>
</evidence>
<dbReference type="GO" id="GO:0004252">
    <property type="term" value="F:serine-type endopeptidase activity"/>
    <property type="evidence" value="ECO:0007669"/>
    <property type="project" value="InterPro"/>
</dbReference>
<dbReference type="InterPro" id="IPR019533">
    <property type="entry name" value="Peptidase_S26"/>
</dbReference>